<dbReference type="HAMAP" id="MF_00306">
    <property type="entry name" value="SRP54"/>
    <property type="match status" value="1"/>
</dbReference>
<dbReference type="OrthoDB" id="9804720at2"/>
<dbReference type="InterPro" id="IPR004125">
    <property type="entry name" value="Signal_recog_particle_SRP54_M"/>
</dbReference>
<dbReference type="Pfam" id="PF02881">
    <property type="entry name" value="SRP54_N"/>
    <property type="match status" value="1"/>
</dbReference>
<dbReference type="Proteomes" id="UP000255523">
    <property type="component" value="Unassembled WGS sequence"/>
</dbReference>
<protein>
    <recommendedName>
        <fullName evidence="9">Signal recognition particle protein</fullName>
        <ecNumber evidence="9">3.6.5.4</ecNumber>
    </recommendedName>
    <alternativeName>
        <fullName evidence="9">Fifty-four homolog</fullName>
    </alternativeName>
</protein>
<comment type="function">
    <text evidence="9">Involved in targeting and insertion of nascent membrane proteins into the cytoplasmic membrane. Binds to the hydrophobic signal sequence of the ribosome-nascent chain (RNC) as it emerges from the ribosomes. The SRP-RNC complex is then targeted to the cytoplasmic membrane where it interacts with the SRP receptor FtsY.</text>
</comment>
<dbReference type="Gene3D" id="1.10.260.30">
    <property type="entry name" value="Signal recognition particle, SRP54 subunit, M-domain"/>
    <property type="match status" value="1"/>
</dbReference>
<evidence type="ECO:0000313" key="13">
    <source>
        <dbReference type="Proteomes" id="UP000255523"/>
    </source>
</evidence>
<evidence type="ECO:0000256" key="7">
    <source>
        <dbReference type="ARBA" id="ARBA00023274"/>
    </source>
</evidence>
<gene>
    <name evidence="9 12" type="primary">ffh</name>
    <name evidence="12" type="ORF">NCTC11087_00696</name>
</gene>
<sequence>MAFESLSERLGKALKNITGQGKLTESNMNDMLKEVRMSLLEADVNYNVVKEFIENVKQKALGQEVIDSVNPGQMVVKIVHDEIQELLGSADARLNLKKSGVSTLMMVGLQGTGKTTASAKIARFCKEKLKKRVLLVACDVVRPAAIEQLETLGKSIDVEVFSLGTQVSAVETARQAMGYAYDRQKDLVIFDTAGRLHVDEELMQELSQMKALVQPDDILLTVDAMTGQDIVTVAREFNEQLSITGLVVTKMDGDARGGGLLSVRSITNVPVLFVSNGEKVEDLEEFHPDRMADRILGMGDIVTLVEQAQEKLDMDIQQKTANRMAQGIFTFNDMLDQFGQMQKMGSMQNMLKMIPGLGKMVKQLDDEKMNDSMKKSQAIIQSMTPYERENPSCLKASRKNRIAKGAGVKVMEVNRLISQLEQMQMMTKMMSGGGGMPNLSALQNMQRGGGMQGASKHAGSKKQKKSKKKKKKK</sequence>
<dbReference type="InterPro" id="IPR003593">
    <property type="entry name" value="AAA+_ATPase"/>
</dbReference>
<evidence type="ECO:0000256" key="8">
    <source>
        <dbReference type="ARBA" id="ARBA00048027"/>
    </source>
</evidence>
<dbReference type="SMART" id="SM00963">
    <property type="entry name" value="SRP54_N"/>
    <property type="match status" value="1"/>
</dbReference>
<dbReference type="Pfam" id="PF00448">
    <property type="entry name" value="SRP54"/>
    <property type="match status" value="1"/>
</dbReference>
<feature type="compositionally biased region" description="Basic residues" evidence="10">
    <location>
        <begin position="458"/>
        <end position="473"/>
    </location>
</feature>
<dbReference type="EC" id="3.6.5.4" evidence="9"/>
<comment type="subcellular location">
    <subcellularLocation>
        <location evidence="9">Cytoplasm</location>
    </subcellularLocation>
    <text evidence="9">The SRP-RNC complex is targeted to the cytoplasmic membrane.</text>
</comment>
<dbReference type="GO" id="GO:0008312">
    <property type="term" value="F:7S RNA binding"/>
    <property type="evidence" value="ECO:0007669"/>
    <property type="project" value="InterPro"/>
</dbReference>
<dbReference type="GO" id="GO:0005525">
    <property type="term" value="F:GTP binding"/>
    <property type="evidence" value="ECO:0007669"/>
    <property type="project" value="UniProtKB-UniRule"/>
</dbReference>
<dbReference type="InterPro" id="IPR027417">
    <property type="entry name" value="P-loop_NTPase"/>
</dbReference>
<comment type="similarity">
    <text evidence="1 9">Belongs to the GTP-binding SRP family. SRP54 subfamily.</text>
</comment>
<dbReference type="SMART" id="SM00962">
    <property type="entry name" value="SRP54"/>
    <property type="match status" value="1"/>
</dbReference>
<dbReference type="SMART" id="SM00382">
    <property type="entry name" value="AAA"/>
    <property type="match status" value="1"/>
</dbReference>
<dbReference type="NCBIfam" id="TIGR00959">
    <property type="entry name" value="ffh"/>
    <property type="match status" value="1"/>
</dbReference>
<organism evidence="12 13">
    <name type="scientific">Faecalicoccus pleomorphus</name>
    <dbReference type="NCBI Taxonomy" id="1323"/>
    <lineage>
        <taxon>Bacteria</taxon>
        <taxon>Bacillati</taxon>
        <taxon>Bacillota</taxon>
        <taxon>Erysipelotrichia</taxon>
        <taxon>Erysipelotrichales</taxon>
        <taxon>Erysipelotrichaceae</taxon>
        <taxon>Faecalicoccus</taxon>
    </lineage>
</organism>
<dbReference type="Pfam" id="PF02978">
    <property type="entry name" value="SRP_SPB"/>
    <property type="match status" value="1"/>
</dbReference>
<feature type="binding site" evidence="9">
    <location>
        <begin position="249"/>
        <end position="252"/>
    </location>
    <ligand>
        <name>GTP</name>
        <dbReference type="ChEBI" id="CHEBI:37565"/>
    </ligand>
</feature>
<keyword evidence="5 9" id="KW-0342">GTP-binding</keyword>
<feature type="binding site" evidence="9">
    <location>
        <begin position="108"/>
        <end position="115"/>
    </location>
    <ligand>
        <name>GTP</name>
        <dbReference type="ChEBI" id="CHEBI:37565"/>
    </ligand>
</feature>
<dbReference type="EMBL" id="UHFX01000003">
    <property type="protein sequence ID" value="SUO03822.1"/>
    <property type="molecule type" value="Genomic_DNA"/>
</dbReference>
<keyword evidence="7 9" id="KW-0687">Ribonucleoprotein</keyword>
<evidence type="ECO:0000256" key="1">
    <source>
        <dbReference type="ARBA" id="ARBA00005450"/>
    </source>
</evidence>
<dbReference type="InterPro" id="IPR022941">
    <property type="entry name" value="SRP54"/>
</dbReference>
<evidence type="ECO:0000256" key="5">
    <source>
        <dbReference type="ARBA" id="ARBA00023134"/>
    </source>
</evidence>
<dbReference type="GeneID" id="77461674"/>
<dbReference type="InterPro" id="IPR004780">
    <property type="entry name" value="SRP"/>
</dbReference>
<dbReference type="Gene3D" id="3.40.50.300">
    <property type="entry name" value="P-loop containing nucleotide triphosphate hydrolases"/>
    <property type="match status" value="1"/>
</dbReference>
<dbReference type="InterPro" id="IPR042101">
    <property type="entry name" value="SRP54_N_sf"/>
</dbReference>
<dbReference type="PROSITE" id="PS00300">
    <property type="entry name" value="SRP54"/>
    <property type="match status" value="1"/>
</dbReference>
<comment type="catalytic activity">
    <reaction evidence="8 9">
        <text>GTP + H2O = GDP + phosphate + H(+)</text>
        <dbReference type="Rhea" id="RHEA:19669"/>
        <dbReference type="ChEBI" id="CHEBI:15377"/>
        <dbReference type="ChEBI" id="CHEBI:15378"/>
        <dbReference type="ChEBI" id="CHEBI:37565"/>
        <dbReference type="ChEBI" id="CHEBI:43474"/>
        <dbReference type="ChEBI" id="CHEBI:58189"/>
        <dbReference type="EC" id="3.6.5.4"/>
    </reaction>
</comment>
<dbReference type="RefSeq" id="WP_022789196.1">
    <property type="nucleotide sequence ID" value="NZ_CAUWMU010000069.1"/>
</dbReference>
<keyword evidence="2 9" id="KW-0547">Nucleotide-binding</keyword>
<dbReference type="InterPro" id="IPR000897">
    <property type="entry name" value="SRP54_GTPase_dom"/>
</dbReference>
<dbReference type="InterPro" id="IPR036891">
    <property type="entry name" value="Signal_recog_part_SRP54_M_sf"/>
</dbReference>
<evidence type="ECO:0000256" key="6">
    <source>
        <dbReference type="ARBA" id="ARBA00023135"/>
    </source>
</evidence>
<keyword evidence="13" id="KW-1185">Reference proteome</keyword>
<evidence type="ECO:0000256" key="4">
    <source>
        <dbReference type="ARBA" id="ARBA00022884"/>
    </source>
</evidence>
<feature type="domain" description="SRP54-type proteins GTP-binding" evidence="11">
    <location>
        <begin position="270"/>
        <end position="283"/>
    </location>
</feature>
<dbReference type="Gene3D" id="1.20.120.140">
    <property type="entry name" value="Signal recognition particle SRP54, nucleotide-binding domain"/>
    <property type="match status" value="1"/>
</dbReference>
<dbReference type="InterPro" id="IPR013822">
    <property type="entry name" value="Signal_recog_particl_SRP54_hlx"/>
</dbReference>
<evidence type="ECO:0000313" key="12">
    <source>
        <dbReference type="EMBL" id="SUO03822.1"/>
    </source>
</evidence>
<accession>A0A380LLZ5</accession>
<dbReference type="PANTHER" id="PTHR11564:SF5">
    <property type="entry name" value="SIGNAL RECOGNITION PARTICLE SUBUNIT SRP54"/>
    <property type="match status" value="1"/>
</dbReference>
<keyword evidence="6 9" id="KW-0733">Signal recognition particle</keyword>
<comment type="domain">
    <text evidence="9">Composed of three domains: the N-terminal N domain, which is responsible for interactions with the ribosome, the central G domain, which binds GTP, and the C-terminal M domain, which binds the RNA and the signal sequence of the RNC.</text>
</comment>
<dbReference type="GO" id="GO:0048500">
    <property type="term" value="C:signal recognition particle"/>
    <property type="evidence" value="ECO:0007669"/>
    <property type="project" value="UniProtKB-UniRule"/>
</dbReference>
<dbReference type="SUPFAM" id="SSF52540">
    <property type="entry name" value="P-loop containing nucleoside triphosphate hydrolases"/>
    <property type="match status" value="1"/>
</dbReference>
<dbReference type="GO" id="GO:0006614">
    <property type="term" value="P:SRP-dependent cotranslational protein targeting to membrane"/>
    <property type="evidence" value="ECO:0007669"/>
    <property type="project" value="InterPro"/>
</dbReference>
<keyword evidence="3 9" id="KW-0378">Hydrolase</keyword>
<comment type="subunit">
    <text evidence="9">Part of the signal recognition particle protein translocation system, which is composed of SRP and FtsY.</text>
</comment>
<evidence type="ECO:0000256" key="3">
    <source>
        <dbReference type="ARBA" id="ARBA00022801"/>
    </source>
</evidence>
<evidence type="ECO:0000256" key="2">
    <source>
        <dbReference type="ARBA" id="ARBA00022741"/>
    </source>
</evidence>
<dbReference type="SUPFAM" id="SSF47446">
    <property type="entry name" value="Signal peptide-binding domain"/>
    <property type="match status" value="1"/>
</dbReference>
<dbReference type="CDD" id="cd18539">
    <property type="entry name" value="SRP_G"/>
    <property type="match status" value="1"/>
</dbReference>
<keyword evidence="9" id="KW-0963">Cytoplasm</keyword>
<evidence type="ECO:0000256" key="10">
    <source>
        <dbReference type="SAM" id="MobiDB-lite"/>
    </source>
</evidence>
<dbReference type="AlphaFoldDB" id="A0A380LLZ5"/>
<proteinExistence type="inferred from homology"/>
<feature type="region of interest" description="Disordered" evidence="10">
    <location>
        <begin position="431"/>
        <end position="473"/>
    </location>
</feature>
<reference evidence="12 13" key="1">
    <citation type="submission" date="2018-06" db="EMBL/GenBank/DDBJ databases">
        <authorList>
            <consortium name="Pathogen Informatics"/>
            <person name="Doyle S."/>
        </authorList>
    </citation>
    <scope>NUCLEOTIDE SEQUENCE [LARGE SCALE GENOMIC DNA]</scope>
    <source>
        <strain evidence="12 13">NCTC11087</strain>
    </source>
</reference>
<dbReference type="PANTHER" id="PTHR11564">
    <property type="entry name" value="SIGNAL RECOGNITION PARTICLE 54K PROTEIN SRP54"/>
    <property type="match status" value="1"/>
</dbReference>
<evidence type="ECO:0000256" key="9">
    <source>
        <dbReference type="HAMAP-Rule" id="MF_00306"/>
    </source>
</evidence>
<name>A0A380LLZ5_9FIRM</name>
<feature type="binding site" evidence="9">
    <location>
        <begin position="191"/>
        <end position="195"/>
    </location>
    <ligand>
        <name>GTP</name>
        <dbReference type="ChEBI" id="CHEBI:37565"/>
    </ligand>
</feature>
<keyword evidence="4 9" id="KW-0694">RNA-binding</keyword>
<dbReference type="GO" id="GO:0003924">
    <property type="term" value="F:GTPase activity"/>
    <property type="evidence" value="ECO:0007669"/>
    <property type="project" value="UniProtKB-UniRule"/>
</dbReference>
<evidence type="ECO:0000259" key="11">
    <source>
        <dbReference type="PROSITE" id="PS00300"/>
    </source>
</evidence>